<dbReference type="InterPro" id="IPR013094">
    <property type="entry name" value="AB_hydrolase_3"/>
</dbReference>
<gene>
    <name evidence="3" type="ORF">M0638_09805</name>
</gene>
<keyword evidence="4" id="KW-1185">Reference proteome</keyword>
<dbReference type="InterPro" id="IPR050300">
    <property type="entry name" value="GDXG_lipolytic_enzyme"/>
</dbReference>
<reference evidence="3" key="1">
    <citation type="submission" date="2022-04" db="EMBL/GenBank/DDBJ databases">
        <title>Roseomonas acroporae sp. nov., isolated from coral Acropora digitifera.</title>
        <authorList>
            <person name="Sun H."/>
        </authorList>
    </citation>
    <scope>NUCLEOTIDE SEQUENCE</scope>
    <source>
        <strain evidence="3">NAR14</strain>
    </source>
</reference>
<dbReference type="EMBL" id="JALPRX010000037">
    <property type="protein sequence ID" value="MCK8784676.1"/>
    <property type="molecule type" value="Genomic_DNA"/>
</dbReference>
<dbReference type="RefSeq" id="WP_248666802.1">
    <property type="nucleotide sequence ID" value="NZ_JALPRX010000037.1"/>
</dbReference>
<dbReference type="Proteomes" id="UP001139516">
    <property type="component" value="Unassembled WGS sequence"/>
</dbReference>
<sequence length="303" mass="31737">MDGTESWRGMDHARLEREYDARGTVADIMPILAEYRRRTDAAKAALPHHAGLRYGPTEAERLDVYPARGAGPAAAAPVFLFIHGGYWRLLDAADSGSMATGLVAAGACVVVVNYALAPSVTLEEIVRQCRAALAWVHREIHRYGGDPGAIHVSGSSAGAHLAAMLAAGGGWQAEFGLPERAVAGATLLSGLYELEPLLRCLPNDWLRLDAARARALSPALLPPPPPGLPILCSVAPGETGEFRRQTADYRARAAGAGCAAELVPAPGASNHFDIVFALDDPATAIGAALLRAMRLPVPGPLPA</sequence>
<dbReference type="Pfam" id="PF07859">
    <property type="entry name" value="Abhydrolase_3"/>
    <property type="match status" value="1"/>
</dbReference>
<dbReference type="PANTHER" id="PTHR48081">
    <property type="entry name" value="AB HYDROLASE SUPERFAMILY PROTEIN C4A8.06C"/>
    <property type="match status" value="1"/>
</dbReference>
<organism evidence="3 4">
    <name type="scientific">Roseomonas acroporae</name>
    <dbReference type="NCBI Taxonomy" id="2937791"/>
    <lineage>
        <taxon>Bacteria</taxon>
        <taxon>Pseudomonadati</taxon>
        <taxon>Pseudomonadota</taxon>
        <taxon>Alphaproteobacteria</taxon>
        <taxon>Acetobacterales</taxon>
        <taxon>Roseomonadaceae</taxon>
        <taxon>Roseomonas</taxon>
    </lineage>
</organism>
<evidence type="ECO:0000259" key="2">
    <source>
        <dbReference type="Pfam" id="PF07859"/>
    </source>
</evidence>
<dbReference type="PANTHER" id="PTHR48081:SF33">
    <property type="entry name" value="KYNURENINE FORMAMIDASE"/>
    <property type="match status" value="1"/>
</dbReference>
<dbReference type="SUPFAM" id="SSF53474">
    <property type="entry name" value="alpha/beta-Hydrolases"/>
    <property type="match status" value="1"/>
</dbReference>
<dbReference type="AlphaFoldDB" id="A0A9X2BV39"/>
<proteinExistence type="predicted"/>
<dbReference type="Gene3D" id="3.40.50.1820">
    <property type="entry name" value="alpha/beta hydrolase"/>
    <property type="match status" value="1"/>
</dbReference>
<evidence type="ECO:0000313" key="4">
    <source>
        <dbReference type="Proteomes" id="UP001139516"/>
    </source>
</evidence>
<name>A0A9X2BV39_9PROT</name>
<dbReference type="InterPro" id="IPR029058">
    <property type="entry name" value="AB_hydrolase_fold"/>
</dbReference>
<evidence type="ECO:0000313" key="3">
    <source>
        <dbReference type="EMBL" id="MCK8784676.1"/>
    </source>
</evidence>
<comment type="caution">
    <text evidence="3">The sequence shown here is derived from an EMBL/GenBank/DDBJ whole genome shotgun (WGS) entry which is preliminary data.</text>
</comment>
<accession>A0A9X2BV39</accession>
<dbReference type="GO" id="GO:0016787">
    <property type="term" value="F:hydrolase activity"/>
    <property type="evidence" value="ECO:0007669"/>
    <property type="project" value="UniProtKB-KW"/>
</dbReference>
<feature type="domain" description="Alpha/beta hydrolase fold-3" evidence="2">
    <location>
        <begin position="80"/>
        <end position="190"/>
    </location>
</feature>
<protein>
    <submittedName>
        <fullName evidence="3">Alpha/beta hydrolase</fullName>
    </submittedName>
</protein>
<evidence type="ECO:0000256" key="1">
    <source>
        <dbReference type="ARBA" id="ARBA00022801"/>
    </source>
</evidence>
<keyword evidence="1 3" id="KW-0378">Hydrolase</keyword>